<dbReference type="InParanoid" id="Q55ES9"/>
<dbReference type="PaxDb" id="44689-DDB0190017"/>
<keyword evidence="2" id="KW-1185">Reference proteome</keyword>
<accession>Q55ES9</accession>
<dbReference type="RefSeq" id="XP_646941.1">
    <property type="nucleotide sequence ID" value="XM_641849.1"/>
</dbReference>
<reference evidence="1 2" key="1">
    <citation type="journal article" date="2005" name="Nature">
        <title>The genome of the social amoeba Dictyostelium discoideum.</title>
        <authorList>
            <consortium name="The Dictyostelium discoideum Sequencing Consortium"/>
            <person name="Eichinger L."/>
            <person name="Pachebat J.A."/>
            <person name="Glockner G."/>
            <person name="Rajandream M.A."/>
            <person name="Sucgang R."/>
            <person name="Berriman M."/>
            <person name="Song J."/>
            <person name="Olsen R."/>
            <person name="Szafranski K."/>
            <person name="Xu Q."/>
            <person name="Tunggal B."/>
            <person name="Kummerfeld S."/>
            <person name="Madera M."/>
            <person name="Konfortov B.A."/>
            <person name="Rivero F."/>
            <person name="Bankier A.T."/>
            <person name="Lehmann R."/>
            <person name="Hamlin N."/>
            <person name="Davies R."/>
            <person name="Gaudet P."/>
            <person name="Fey P."/>
            <person name="Pilcher K."/>
            <person name="Chen G."/>
            <person name="Saunders D."/>
            <person name="Sodergren E."/>
            <person name="Davis P."/>
            <person name="Kerhornou A."/>
            <person name="Nie X."/>
            <person name="Hall N."/>
            <person name="Anjard C."/>
            <person name="Hemphill L."/>
            <person name="Bason N."/>
            <person name="Farbrother P."/>
            <person name="Desany B."/>
            <person name="Just E."/>
            <person name="Morio T."/>
            <person name="Rost R."/>
            <person name="Churcher C."/>
            <person name="Cooper J."/>
            <person name="Haydock S."/>
            <person name="van Driessche N."/>
            <person name="Cronin A."/>
            <person name="Goodhead I."/>
            <person name="Muzny D."/>
            <person name="Mourier T."/>
            <person name="Pain A."/>
            <person name="Lu M."/>
            <person name="Harper D."/>
            <person name="Lindsay R."/>
            <person name="Hauser H."/>
            <person name="James K."/>
            <person name="Quiles M."/>
            <person name="Madan Babu M."/>
            <person name="Saito T."/>
            <person name="Buchrieser C."/>
            <person name="Wardroper A."/>
            <person name="Felder M."/>
            <person name="Thangavelu M."/>
            <person name="Johnson D."/>
            <person name="Knights A."/>
            <person name="Loulseged H."/>
            <person name="Mungall K."/>
            <person name="Oliver K."/>
            <person name="Price C."/>
            <person name="Quail M.A."/>
            <person name="Urushihara H."/>
            <person name="Hernandez J."/>
            <person name="Rabbinowitsch E."/>
            <person name="Steffen D."/>
            <person name="Sanders M."/>
            <person name="Ma J."/>
            <person name="Kohara Y."/>
            <person name="Sharp S."/>
            <person name="Simmonds M."/>
            <person name="Spiegler S."/>
            <person name="Tivey A."/>
            <person name="Sugano S."/>
            <person name="White B."/>
            <person name="Walker D."/>
            <person name="Woodward J."/>
            <person name="Winckler T."/>
            <person name="Tanaka Y."/>
            <person name="Shaulsky G."/>
            <person name="Schleicher M."/>
            <person name="Weinstock G."/>
            <person name="Rosenthal A."/>
            <person name="Cox E.C."/>
            <person name="Chisholm R.L."/>
            <person name="Gibbs R."/>
            <person name="Loomis W.F."/>
            <person name="Platzer M."/>
            <person name="Kay R.R."/>
            <person name="Williams J."/>
            <person name="Dear P.H."/>
            <person name="Noegel A.A."/>
            <person name="Barrell B."/>
            <person name="Kuspa A."/>
        </authorList>
    </citation>
    <scope>NUCLEOTIDE SEQUENCE [LARGE SCALE GENOMIC DNA]</scope>
    <source>
        <strain evidence="1 2">AX4</strain>
    </source>
</reference>
<dbReference type="EMBL" id="AAFI02000004">
    <property type="protein sequence ID" value="EAL72972.1"/>
    <property type="molecule type" value="Genomic_DNA"/>
</dbReference>
<dbReference type="Proteomes" id="UP000002195">
    <property type="component" value="Unassembled WGS sequence"/>
</dbReference>
<evidence type="ECO:0000313" key="1">
    <source>
        <dbReference type="EMBL" id="EAL72972.1"/>
    </source>
</evidence>
<organism evidence="1 2">
    <name type="scientific">Dictyostelium discoideum</name>
    <name type="common">Social amoeba</name>
    <dbReference type="NCBI Taxonomy" id="44689"/>
    <lineage>
        <taxon>Eukaryota</taxon>
        <taxon>Amoebozoa</taxon>
        <taxon>Evosea</taxon>
        <taxon>Eumycetozoa</taxon>
        <taxon>Dictyostelia</taxon>
        <taxon>Dictyosteliales</taxon>
        <taxon>Dictyosteliaceae</taxon>
        <taxon>Dictyostelium</taxon>
    </lineage>
</organism>
<dbReference type="HOGENOM" id="CLU_3261611_0_0_1"/>
<protein>
    <submittedName>
        <fullName evidence="1">Uncharacterized protein</fullName>
    </submittedName>
</protein>
<dbReference type="VEuPathDB" id="AmoebaDB:DDB_G0268766"/>
<dbReference type="AlphaFoldDB" id="Q55ES9"/>
<gene>
    <name evidence="1" type="ORF">DDB_G0268766</name>
</gene>
<comment type="caution">
    <text evidence="1">The sequence shown here is derived from an EMBL/GenBank/DDBJ whole genome shotgun (WGS) entry which is preliminary data.</text>
</comment>
<dbReference type="KEGG" id="ddi:DDB_G0268766"/>
<name>Q55ES9_DICDI</name>
<evidence type="ECO:0000313" key="2">
    <source>
        <dbReference type="Proteomes" id="UP000002195"/>
    </source>
</evidence>
<proteinExistence type="predicted"/>
<dbReference type="GeneID" id="8616629"/>
<sequence>MFNISEQQDQIKVLEFNPSFIIIGHCFGDCSGMIGNGMLHLL</sequence>